<accession>A0A934M393</accession>
<evidence type="ECO:0000256" key="3">
    <source>
        <dbReference type="ARBA" id="ARBA00012128"/>
    </source>
</evidence>
<protein>
    <recommendedName>
        <fullName evidence="3">S-methyl-5-thioribose kinase</fullName>
        <ecNumber evidence="3">2.7.1.100</ecNumber>
    </recommendedName>
</protein>
<keyword evidence="5" id="KW-0547">Nucleotide-binding</keyword>
<comment type="subunit">
    <text evidence="2">Homodimer.</text>
</comment>
<dbReference type="GO" id="GO:0009086">
    <property type="term" value="P:methionine biosynthetic process"/>
    <property type="evidence" value="ECO:0007669"/>
    <property type="project" value="InterPro"/>
</dbReference>
<dbReference type="Proteomes" id="UP000622687">
    <property type="component" value="Unassembled WGS sequence"/>
</dbReference>
<organism evidence="9 10">
    <name type="scientific">Clostridium aciditolerans</name>
    <dbReference type="NCBI Taxonomy" id="339861"/>
    <lineage>
        <taxon>Bacteria</taxon>
        <taxon>Bacillati</taxon>
        <taxon>Bacillota</taxon>
        <taxon>Clostridia</taxon>
        <taxon>Eubacteriales</taxon>
        <taxon>Clostridiaceae</taxon>
        <taxon>Clostridium</taxon>
    </lineage>
</organism>
<evidence type="ECO:0000256" key="1">
    <source>
        <dbReference type="ARBA" id="ARBA00010165"/>
    </source>
</evidence>
<dbReference type="SUPFAM" id="SSF56112">
    <property type="entry name" value="Protein kinase-like (PK-like)"/>
    <property type="match status" value="1"/>
</dbReference>
<evidence type="ECO:0000256" key="6">
    <source>
        <dbReference type="ARBA" id="ARBA00022777"/>
    </source>
</evidence>
<dbReference type="Pfam" id="PF01636">
    <property type="entry name" value="APH"/>
    <property type="match status" value="1"/>
</dbReference>
<keyword evidence="10" id="KW-1185">Reference proteome</keyword>
<dbReference type="EC" id="2.7.1.100" evidence="3"/>
<dbReference type="PANTHER" id="PTHR34273">
    <property type="entry name" value="METHYLTHIORIBOSE KINASE"/>
    <property type="match status" value="1"/>
</dbReference>
<keyword evidence="6 9" id="KW-0418">Kinase</keyword>
<dbReference type="Gene3D" id="3.90.1200.10">
    <property type="match status" value="1"/>
</dbReference>
<comment type="similarity">
    <text evidence="1">Belongs to the methylthioribose kinase family.</text>
</comment>
<dbReference type="GO" id="GO:0046522">
    <property type="term" value="F:S-methyl-5-thioribose kinase activity"/>
    <property type="evidence" value="ECO:0007669"/>
    <property type="project" value="UniProtKB-EC"/>
</dbReference>
<comment type="caution">
    <text evidence="9">The sequence shown here is derived from an EMBL/GenBank/DDBJ whole genome shotgun (WGS) entry which is preliminary data.</text>
</comment>
<evidence type="ECO:0000256" key="5">
    <source>
        <dbReference type="ARBA" id="ARBA00022741"/>
    </source>
</evidence>
<feature type="domain" description="Aminoglycoside phosphotransferase" evidence="8">
    <location>
        <begin position="224"/>
        <end position="272"/>
    </location>
</feature>
<dbReference type="InterPro" id="IPR011009">
    <property type="entry name" value="Kinase-like_dom_sf"/>
</dbReference>
<dbReference type="InterPro" id="IPR002575">
    <property type="entry name" value="Aminoglycoside_PTrfase"/>
</dbReference>
<dbReference type="GO" id="GO:0005524">
    <property type="term" value="F:ATP binding"/>
    <property type="evidence" value="ECO:0007669"/>
    <property type="project" value="UniProtKB-KW"/>
</dbReference>
<name>A0A934M393_9CLOT</name>
<evidence type="ECO:0000256" key="4">
    <source>
        <dbReference type="ARBA" id="ARBA00022679"/>
    </source>
</evidence>
<evidence type="ECO:0000313" key="9">
    <source>
        <dbReference type="EMBL" id="MBI6875324.1"/>
    </source>
</evidence>
<dbReference type="NCBIfam" id="TIGR01767">
    <property type="entry name" value="MTRK"/>
    <property type="match status" value="1"/>
</dbReference>
<keyword evidence="7" id="KW-0067">ATP-binding</keyword>
<evidence type="ECO:0000259" key="8">
    <source>
        <dbReference type="Pfam" id="PF01636"/>
    </source>
</evidence>
<dbReference type="PANTHER" id="PTHR34273:SF2">
    <property type="entry name" value="METHYLTHIORIBOSE KINASE"/>
    <property type="match status" value="1"/>
</dbReference>
<reference evidence="9" key="1">
    <citation type="submission" date="2020-12" db="EMBL/GenBank/DDBJ databases">
        <title>Clostridium thailandense sp. nov., a novel acetogenic bacterium isolated from peat land soil in Thailand.</title>
        <authorList>
            <person name="Chaikitkaew S."/>
            <person name="Birkeland N.K."/>
        </authorList>
    </citation>
    <scope>NUCLEOTIDE SEQUENCE</scope>
    <source>
        <strain evidence="9">DSM 17425</strain>
    </source>
</reference>
<evidence type="ECO:0000313" key="10">
    <source>
        <dbReference type="Proteomes" id="UP000622687"/>
    </source>
</evidence>
<gene>
    <name evidence="9" type="ORF">I6U51_21865</name>
</gene>
<proteinExistence type="inferred from homology"/>
<dbReference type="RefSeq" id="WP_211144678.1">
    <property type="nucleotide sequence ID" value="NZ_JAEEGB010000041.1"/>
</dbReference>
<dbReference type="InterPro" id="IPR009212">
    <property type="entry name" value="Methylthioribose_kinase"/>
</dbReference>
<dbReference type="AlphaFoldDB" id="A0A934M393"/>
<dbReference type="Gene3D" id="3.30.200.20">
    <property type="entry name" value="Phosphorylase Kinase, domain 1"/>
    <property type="match status" value="1"/>
</dbReference>
<evidence type="ECO:0000256" key="2">
    <source>
        <dbReference type="ARBA" id="ARBA00011738"/>
    </source>
</evidence>
<dbReference type="PIRSF" id="PIRSF031134">
    <property type="entry name" value="MTRK"/>
    <property type="match status" value="1"/>
</dbReference>
<sequence length="408" mass="47006">MSRFGSYFLMKTEDVGEYVQEKLHYFDDDAKLESKEIGDGNINYVFRIKDTKSGKSIVVKQAAEALRISSEMKLSTDRGRIEAKILQMQERYAPGLVPKVYIYDEVMCAIIMEDMIGYAMMRTGLMNHEIYPKFAEHITTFMVNTLLPTTDVVMNHKEKKELVKEFINPDLCEITEDLVYSEPYIDYNHRNNIFPPVADFVQKELYEDKKLHLEVAKLKFDFMNNAQALIHGDLHTGSIFINKEHTFIFDPEFAFFGPIGYDVGNVIANMFFTWCNGDATIDNKEEKEEFCGWILDTIEEIVDKFIAKFKAKFKESVTEIMAKREGFLDWYLGSVLADTAGVAGLESIRRTVGMANVKDITTISDQDKRARAEKMVITLAKNYIINRGKFKTGADYRRAINEVIEMYS</sequence>
<dbReference type="EMBL" id="JAEEGB010000041">
    <property type="protein sequence ID" value="MBI6875324.1"/>
    <property type="molecule type" value="Genomic_DNA"/>
</dbReference>
<keyword evidence="4 9" id="KW-0808">Transferase</keyword>
<evidence type="ECO:0000256" key="7">
    <source>
        <dbReference type="ARBA" id="ARBA00022840"/>
    </source>
</evidence>